<evidence type="ECO:0000313" key="3">
    <source>
        <dbReference type="EMBL" id="GMS90999.1"/>
    </source>
</evidence>
<proteinExistence type="predicted"/>
<dbReference type="Proteomes" id="UP001432027">
    <property type="component" value="Unassembled WGS sequence"/>
</dbReference>
<comment type="caution">
    <text evidence="3">The sequence shown here is derived from an EMBL/GenBank/DDBJ whole genome shotgun (WGS) entry which is preliminary data.</text>
</comment>
<evidence type="ECO:0008006" key="5">
    <source>
        <dbReference type="Google" id="ProtNLM"/>
    </source>
</evidence>
<keyword evidence="4" id="KW-1185">Reference proteome</keyword>
<keyword evidence="1" id="KW-0175">Coiled coil</keyword>
<feature type="compositionally biased region" description="Basic and acidic residues" evidence="2">
    <location>
        <begin position="421"/>
        <end position="432"/>
    </location>
</feature>
<organism evidence="3 4">
    <name type="scientific">Pristionchus entomophagus</name>
    <dbReference type="NCBI Taxonomy" id="358040"/>
    <lineage>
        <taxon>Eukaryota</taxon>
        <taxon>Metazoa</taxon>
        <taxon>Ecdysozoa</taxon>
        <taxon>Nematoda</taxon>
        <taxon>Chromadorea</taxon>
        <taxon>Rhabditida</taxon>
        <taxon>Rhabditina</taxon>
        <taxon>Diplogasteromorpha</taxon>
        <taxon>Diplogasteroidea</taxon>
        <taxon>Neodiplogasteridae</taxon>
        <taxon>Pristionchus</taxon>
    </lineage>
</organism>
<feature type="non-terminal residue" evidence="3">
    <location>
        <position position="1"/>
    </location>
</feature>
<feature type="non-terminal residue" evidence="3">
    <location>
        <position position="442"/>
    </location>
</feature>
<protein>
    <recommendedName>
        <fullName evidence="5">SET domain-containing protein</fullName>
    </recommendedName>
</protein>
<reference evidence="3" key="1">
    <citation type="submission" date="2023-10" db="EMBL/GenBank/DDBJ databases">
        <title>Genome assembly of Pristionchus species.</title>
        <authorList>
            <person name="Yoshida K."/>
            <person name="Sommer R.J."/>
        </authorList>
    </citation>
    <scope>NUCLEOTIDE SEQUENCE</scope>
    <source>
        <strain evidence="3">RS0144</strain>
    </source>
</reference>
<feature type="region of interest" description="Disordered" evidence="2">
    <location>
        <begin position="421"/>
        <end position="442"/>
    </location>
</feature>
<accession>A0AAV5TDW4</accession>
<evidence type="ECO:0000313" key="4">
    <source>
        <dbReference type="Proteomes" id="UP001432027"/>
    </source>
</evidence>
<gene>
    <name evidence="3" type="ORF">PENTCL1PPCAC_13174</name>
</gene>
<evidence type="ECO:0000256" key="2">
    <source>
        <dbReference type="SAM" id="MobiDB-lite"/>
    </source>
</evidence>
<evidence type="ECO:0000256" key="1">
    <source>
        <dbReference type="SAM" id="Coils"/>
    </source>
</evidence>
<feature type="compositionally biased region" description="Basic residues" evidence="2">
    <location>
        <begin position="433"/>
        <end position="442"/>
    </location>
</feature>
<name>A0AAV5TDW4_9BILA</name>
<feature type="coiled-coil region" evidence="1">
    <location>
        <begin position="33"/>
        <end position="84"/>
    </location>
</feature>
<dbReference type="EMBL" id="BTSX01000003">
    <property type="protein sequence ID" value="GMS90999.1"/>
    <property type="molecule type" value="Genomic_DNA"/>
</dbReference>
<sequence>TIPWETLDRDLTKVPIEQLQKHDQELLEGFKQLEMSNESKKKEEELKQTLRNATKYLMDMKNEMNTLTNQLNVRRKELNELSRVYILTLGRRRDHIGQIRPDNFDEKGVELSRDEDVICTDMFSVPRPTFIGKQLSPQDLVVGAGMMVLARKKDDAPEKFQKAVVLNQKEGGLWTVRFASDNSIVTIPLSAIADFESMNGKSPISSEGVRVVARTRHPCRPKDASALYSGTIISKYDIQTEQYAVAFDDSFEEYVSIHEMHLMKAQPFNQRGEWDRNLVHLLVTPNERAPGPSDERKMFLLLFFASYPEWNMVKMNEKVGKNISVLHRNGEGWVAQALKVDRHMIWLRFNPKETGFDSMQGCLDFPCKHHEHLDEKMYRGNPRLKQVRAQCDFDKALEIYRTSNTKPMLNLHTYIMKELEKRRNTRTRQEQRHQRRLHAASG</sequence>
<dbReference type="AlphaFoldDB" id="A0AAV5TDW4"/>